<dbReference type="InterPro" id="IPR007110">
    <property type="entry name" value="Ig-like_dom"/>
</dbReference>
<dbReference type="InterPro" id="IPR036179">
    <property type="entry name" value="Ig-like_dom_sf"/>
</dbReference>
<keyword evidence="6" id="KW-1185">Reference proteome</keyword>
<dbReference type="PROSITE" id="PS50835">
    <property type="entry name" value="IG_LIKE"/>
    <property type="match status" value="1"/>
</dbReference>
<dbReference type="SUPFAM" id="SSF48726">
    <property type="entry name" value="Immunoglobulin"/>
    <property type="match status" value="3"/>
</dbReference>
<evidence type="ECO:0000256" key="2">
    <source>
        <dbReference type="ARBA" id="ARBA00023180"/>
    </source>
</evidence>
<evidence type="ECO:0000259" key="5">
    <source>
        <dbReference type="PROSITE" id="PS50835"/>
    </source>
</evidence>
<protein>
    <submittedName>
        <fullName evidence="7">Pregnancy-specific glycoprotein 22-like</fullName>
    </submittedName>
</protein>
<evidence type="ECO:0000313" key="7">
    <source>
        <dbReference type="RefSeq" id="XP_026633781.1"/>
    </source>
</evidence>
<evidence type="ECO:0000256" key="3">
    <source>
        <dbReference type="ARBA" id="ARBA00023319"/>
    </source>
</evidence>
<dbReference type="InterPro" id="IPR050831">
    <property type="entry name" value="CEA_cell_adhesion"/>
</dbReference>
<dbReference type="GeneID" id="101987674"/>
<dbReference type="SMART" id="SM00408">
    <property type="entry name" value="IGc2"/>
    <property type="match status" value="1"/>
</dbReference>
<dbReference type="InterPro" id="IPR003599">
    <property type="entry name" value="Ig_sub"/>
</dbReference>
<name>A0ABM1TVL9_MICOH</name>
<dbReference type="Pfam" id="PF07686">
    <property type="entry name" value="V-set"/>
    <property type="match status" value="2"/>
</dbReference>
<dbReference type="PANTHER" id="PTHR44427:SF1">
    <property type="entry name" value="CARCINOEMBRYONIC ANTIGEN-RELATED CELL ADHESION MOLECULE 1"/>
    <property type="match status" value="1"/>
</dbReference>
<accession>A0ABM1TVL9</accession>
<evidence type="ECO:0000313" key="6">
    <source>
        <dbReference type="Proteomes" id="UP000694915"/>
    </source>
</evidence>
<keyword evidence="3" id="KW-0393">Immunoglobulin domain</keyword>
<dbReference type="Proteomes" id="UP000694915">
    <property type="component" value="Unplaced"/>
</dbReference>
<feature type="domain" description="Ig-like" evidence="5">
    <location>
        <begin position="264"/>
        <end position="342"/>
    </location>
</feature>
<dbReference type="SMART" id="SM00409">
    <property type="entry name" value="IG"/>
    <property type="match status" value="3"/>
</dbReference>
<gene>
    <name evidence="7" type="primary">LOC101987674</name>
</gene>
<dbReference type="PANTHER" id="PTHR44427">
    <property type="entry name" value="CARCINOEMBRYONIC ANTIGEN-RELATED CELL ADHESION MOLECULE 19"/>
    <property type="match status" value="1"/>
</dbReference>
<dbReference type="InterPro" id="IPR013098">
    <property type="entry name" value="Ig_I-set"/>
</dbReference>
<evidence type="ECO:0000256" key="1">
    <source>
        <dbReference type="ARBA" id="ARBA00022729"/>
    </source>
</evidence>
<organism evidence="6 7">
    <name type="scientific">Microtus ochrogaster</name>
    <name type="common">Prairie vole</name>
    <dbReference type="NCBI Taxonomy" id="79684"/>
    <lineage>
        <taxon>Eukaryota</taxon>
        <taxon>Metazoa</taxon>
        <taxon>Chordata</taxon>
        <taxon>Craniata</taxon>
        <taxon>Vertebrata</taxon>
        <taxon>Euteleostomi</taxon>
        <taxon>Mammalia</taxon>
        <taxon>Eutheria</taxon>
        <taxon>Euarchontoglires</taxon>
        <taxon>Glires</taxon>
        <taxon>Rodentia</taxon>
        <taxon>Myomorpha</taxon>
        <taxon>Muroidea</taxon>
        <taxon>Cricetidae</taxon>
        <taxon>Arvicolinae</taxon>
        <taxon>Microtus</taxon>
    </lineage>
</organism>
<keyword evidence="1" id="KW-0732">Signal</keyword>
<dbReference type="RefSeq" id="XP_026633781.1">
    <property type="nucleotide sequence ID" value="XM_026777980.1"/>
</dbReference>
<comment type="similarity">
    <text evidence="4">Belongs to the immunoglobulin superfamily. CEA family.</text>
</comment>
<dbReference type="Pfam" id="PF07679">
    <property type="entry name" value="I-set"/>
    <property type="match status" value="1"/>
</dbReference>
<keyword evidence="2" id="KW-0325">Glycoprotein</keyword>
<sequence length="352" mass="39815">MGSPDDSMSSSIQSSKFSPAVSLLTSWHLSTAVHITTESSRVVEGENILFLVHDLPDNTKSLVWFKALKNVTEEIAAYALPYNLSRPGPLYSGRETIYRNGSLMIENVNLKDTGFYILQTYNRRKKVISTTTMYLQVNASHSLCCNPLTPFPLMIQPLPPYAVEGNDVLLYVHNLPEDLQGFAWYKSIYRGHVIKIVEYSSALYSLSWEPEYKPRGTMYKDGSLMLLNVTEEDAGMYALAILNKDFKIEEAYVKFHIYKNVTQPFVQISDTTVAGQRSVIFSCISPDTNISIRWIFNKKNLQLKERMTLSPTKCGLKIDPVKDEDAGEYQCEVFNRVSSKISPPVSLAIMNE</sequence>
<reference evidence="7" key="1">
    <citation type="submission" date="2025-08" db="UniProtKB">
        <authorList>
            <consortium name="RefSeq"/>
        </authorList>
    </citation>
    <scope>IDENTIFICATION</scope>
</reference>
<proteinExistence type="inferred from homology"/>
<dbReference type="InterPro" id="IPR013106">
    <property type="entry name" value="Ig_V-set"/>
</dbReference>
<dbReference type="InterPro" id="IPR013783">
    <property type="entry name" value="Ig-like_fold"/>
</dbReference>
<evidence type="ECO:0000256" key="4">
    <source>
        <dbReference type="ARBA" id="ARBA00038222"/>
    </source>
</evidence>
<dbReference type="InterPro" id="IPR003598">
    <property type="entry name" value="Ig_sub2"/>
</dbReference>
<dbReference type="Gene3D" id="2.60.40.10">
    <property type="entry name" value="Immunoglobulins"/>
    <property type="match status" value="3"/>
</dbReference>